<evidence type="ECO:0000256" key="1">
    <source>
        <dbReference type="SAM" id="MobiDB-lite"/>
    </source>
</evidence>
<evidence type="ECO:0000313" key="3">
    <source>
        <dbReference type="Proteomes" id="UP000320333"/>
    </source>
</evidence>
<comment type="caution">
    <text evidence="2">The sequence shown here is derived from an EMBL/GenBank/DDBJ whole genome shotgun (WGS) entry which is preliminary data.</text>
</comment>
<dbReference type="EMBL" id="QEAP01000281">
    <property type="protein sequence ID" value="TPX70522.1"/>
    <property type="molecule type" value="Genomic_DNA"/>
</dbReference>
<accession>A0A507F350</accession>
<organism evidence="2 3">
    <name type="scientific">Chytriomyces confervae</name>
    <dbReference type="NCBI Taxonomy" id="246404"/>
    <lineage>
        <taxon>Eukaryota</taxon>
        <taxon>Fungi</taxon>
        <taxon>Fungi incertae sedis</taxon>
        <taxon>Chytridiomycota</taxon>
        <taxon>Chytridiomycota incertae sedis</taxon>
        <taxon>Chytridiomycetes</taxon>
        <taxon>Chytridiales</taxon>
        <taxon>Chytriomycetaceae</taxon>
        <taxon>Chytriomyces</taxon>
    </lineage>
</organism>
<dbReference type="AlphaFoldDB" id="A0A507F350"/>
<dbReference type="Proteomes" id="UP000320333">
    <property type="component" value="Unassembled WGS sequence"/>
</dbReference>
<dbReference type="Gene3D" id="1.25.40.10">
    <property type="entry name" value="Tetratricopeptide repeat domain"/>
    <property type="match status" value="1"/>
</dbReference>
<dbReference type="InterPro" id="IPR011990">
    <property type="entry name" value="TPR-like_helical_dom_sf"/>
</dbReference>
<reference evidence="2 3" key="1">
    <citation type="journal article" date="2019" name="Sci. Rep.">
        <title>Comparative genomics of chytrid fungi reveal insights into the obligate biotrophic and pathogenic lifestyle of Synchytrium endobioticum.</title>
        <authorList>
            <person name="van de Vossenberg B.T.L.H."/>
            <person name="Warris S."/>
            <person name="Nguyen H.D.T."/>
            <person name="van Gent-Pelzer M.P.E."/>
            <person name="Joly D.L."/>
            <person name="van de Geest H.C."/>
            <person name="Bonants P.J.M."/>
            <person name="Smith D.S."/>
            <person name="Levesque C.A."/>
            <person name="van der Lee T.A.J."/>
        </authorList>
    </citation>
    <scope>NUCLEOTIDE SEQUENCE [LARGE SCALE GENOMIC DNA]</scope>
    <source>
        <strain evidence="2 3">CBS 675.73</strain>
    </source>
</reference>
<proteinExistence type="predicted"/>
<protein>
    <submittedName>
        <fullName evidence="2">Uncharacterized protein</fullName>
    </submittedName>
</protein>
<feature type="region of interest" description="Disordered" evidence="1">
    <location>
        <begin position="1"/>
        <end position="85"/>
    </location>
</feature>
<feature type="compositionally biased region" description="Low complexity" evidence="1">
    <location>
        <begin position="53"/>
        <end position="64"/>
    </location>
</feature>
<dbReference type="OrthoDB" id="2120519at2759"/>
<evidence type="ECO:0000313" key="2">
    <source>
        <dbReference type="EMBL" id="TPX70522.1"/>
    </source>
</evidence>
<feature type="compositionally biased region" description="Polar residues" evidence="1">
    <location>
        <begin position="33"/>
        <end position="45"/>
    </location>
</feature>
<keyword evidence="3" id="KW-1185">Reference proteome</keyword>
<dbReference type="SUPFAM" id="SSF48452">
    <property type="entry name" value="TPR-like"/>
    <property type="match status" value="1"/>
</dbReference>
<name>A0A507F350_9FUNG</name>
<sequence length="579" mass="63986">MDAAKLPKTQRHSAIVADSLNVSGKPAEFPIRTSPSAQTVQQPEESTQDKSVSRVTSTVMTSFSPCLTNSEDPESSGDEDDDDDEEDFLVMKNKGPSFGFEQQRLQQQSLEEEKYPLFTAVIAEHALQDLDVEDEFLGSDPLIGYEDDQEVWDLPPEAIPSTGPVQDIILPVLEMIDIPVATEKTAAIKPATILQASPGSVSESLLLADLDSHTNPTTARIQTELDLHALYASQANHQKATTVALSLIQDYKIVYGEQHPNIPILQFNKLAASHLAACDYSSALSVLLELYENVADPIRDPNFAAYTDAVFRVAAKTKRYTDTRRVFQTQYTRISKLVPDTHPTMLKLMHALWRTHVACNDAEQAKVVLEKCVAAMDKVLADEDADFVEAKWGLAKLYSAKDALDEARPLLESVSQLVADASGGAGYGKRQAAAKYLLARIYISERKYDAAEFLLAEAFPDLFHLKDGVVDGEVLNSALMLNTFCHLRFLRGQFAEVLRLSKSLISIGKLQAQLPVNDDDSEVEWLMVGENMRNIRLSEIGAEDGSAGTKNSNIRIGFRKDPESLLIGRGRRSSWVWNN</sequence>
<gene>
    <name evidence="2" type="ORF">CcCBS67573_g06498</name>
</gene>
<feature type="compositionally biased region" description="Acidic residues" evidence="1">
    <location>
        <begin position="71"/>
        <end position="85"/>
    </location>
</feature>